<sequence length="329" mass="33959">MTRNLLIGLVAGLASALLFASLLSGSPLSLLLCLAAPLPIMIAGLGWRHRAGLVAAVVASVLLGVGLSDGGFDVRLAVAFLASTALPAWLLSYLALLGRSEAGGAVVEWFPIGTLVAVTALLSAAITMLIALSFGLTFETYSAALGERIEAVLRVFTDTPDGQPIAVPNAAAFVAFAKAVALPISTAVWVFTTLFNLWLAARVVKASSRLARPWPDVPSSLRLPRRTIHGLGLAVLVAAFAPGMVGLAGEFVTAGLAAAFAIAGYAVLHAVTRGMTARPLVLGACYAITLVLSWIAIMAAVVAGLADHFLDFRGRVAARRKSNPANDKS</sequence>
<reference evidence="2 3" key="1">
    <citation type="submission" date="2023-07" db="EMBL/GenBank/DDBJ databases">
        <title>Genomic Encyclopedia of Type Strains, Phase IV (KMG-IV): sequencing the most valuable type-strain genomes for metagenomic binning, comparative biology and taxonomic classification.</title>
        <authorList>
            <person name="Goeker M."/>
        </authorList>
    </citation>
    <scope>NUCLEOTIDE SEQUENCE [LARGE SCALE GENOMIC DNA]</scope>
    <source>
        <strain evidence="2 3">DSM 19619</strain>
    </source>
</reference>
<feature type="transmembrane region" description="Helical" evidence="1">
    <location>
        <begin position="51"/>
        <end position="69"/>
    </location>
</feature>
<dbReference type="Proteomes" id="UP001242480">
    <property type="component" value="Unassembled WGS sequence"/>
</dbReference>
<evidence type="ECO:0008006" key="4">
    <source>
        <dbReference type="Google" id="ProtNLM"/>
    </source>
</evidence>
<organism evidence="2 3">
    <name type="scientific">Labrys wisconsinensis</name>
    <dbReference type="NCBI Taxonomy" id="425677"/>
    <lineage>
        <taxon>Bacteria</taxon>
        <taxon>Pseudomonadati</taxon>
        <taxon>Pseudomonadota</taxon>
        <taxon>Alphaproteobacteria</taxon>
        <taxon>Hyphomicrobiales</taxon>
        <taxon>Xanthobacteraceae</taxon>
        <taxon>Labrys</taxon>
    </lineage>
</organism>
<dbReference type="RefSeq" id="WP_307271329.1">
    <property type="nucleotide sequence ID" value="NZ_JAUSVX010000003.1"/>
</dbReference>
<accession>A0ABU0J6M2</accession>
<feature type="transmembrane region" description="Helical" evidence="1">
    <location>
        <begin position="76"/>
        <end position="97"/>
    </location>
</feature>
<evidence type="ECO:0000313" key="2">
    <source>
        <dbReference type="EMBL" id="MDQ0469108.1"/>
    </source>
</evidence>
<evidence type="ECO:0000313" key="3">
    <source>
        <dbReference type="Proteomes" id="UP001242480"/>
    </source>
</evidence>
<comment type="caution">
    <text evidence="2">The sequence shown here is derived from an EMBL/GenBank/DDBJ whole genome shotgun (WGS) entry which is preliminary data.</text>
</comment>
<name>A0ABU0J6M2_9HYPH</name>
<feature type="transmembrane region" description="Helical" evidence="1">
    <location>
        <begin position="251"/>
        <end position="268"/>
    </location>
</feature>
<keyword evidence="1" id="KW-0472">Membrane</keyword>
<dbReference type="EMBL" id="JAUSVX010000003">
    <property type="protein sequence ID" value="MDQ0469108.1"/>
    <property type="molecule type" value="Genomic_DNA"/>
</dbReference>
<gene>
    <name evidence="2" type="ORF">QO011_002119</name>
</gene>
<feature type="transmembrane region" description="Helical" evidence="1">
    <location>
        <begin position="280"/>
        <end position="306"/>
    </location>
</feature>
<keyword evidence="1" id="KW-0812">Transmembrane</keyword>
<evidence type="ECO:0000256" key="1">
    <source>
        <dbReference type="SAM" id="Phobius"/>
    </source>
</evidence>
<feature type="transmembrane region" description="Helical" evidence="1">
    <location>
        <begin position="109"/>
        <end position="138"/>
    </location>
</feature>
<feature type="transmembrane region" description="Helical" evidence="1">
    <location>
        <begin position="228"/>
        <end position="245"/>
    </location>
</feature>
<protein>
    <recommendedName>
        <fullName evidence="4">DUF2232 domain-containing protein</fullName>
    </recommendedName>
</protein>
<keyword evidence="3" id="KW-1185">Reference proteome</keyword>
<keyword evidence="1" id="KW-1133">Transmembrane helix</keyword>
<proteinExistence type="predicted"/>